<keyword evidence="5" id="KW-1133">Transmembrane helix</keyword>
<evidence type="ECO:0000256" key="4">
    <source>
        <dbReference type="ARBA" id="ARBA00022840"/>
    </source>
</evidence>
<dbReference type="EMBL" id="MCGO01000143">
    <property type="protein sequence ID" value="ORY24436.1"/>
    <property type="molecule type" value="Genomic_DNA"/>
</dbReference>
<dbReference type="InterPro" id="IPR003593">
    <property type="entry name" value="AAA+_ATPase"/>
</dbReference>
<keyword evidence="5" id="KW-0472">Membrane</keyword>
<feature type="transmembrane region" description="Helical" evidence="5">
    <location>
        <begin position="459"/>
        <end position="480"/>
    </location>
</feature>
<comment type="caution">
    <text evidence="7">The sequence shown here is derived from an EMBL/GenBank/DDBJ whole genome shotgun (WGS) entry which is preliminary data.</text>
</comment>
<feature type="domain" description="ABC transporter" evidence="6">
    <location>
        <begin position="566"/>
        <end position="787"/>
    </location>
</feature>
<dbReference type="OrthoDB" id="8061355at2759"/>
<dbReference type="PANTHER" id="PTHR19229">
    <property type="entry name" value="ATP-BINDING CASSETTE TRANSPORTER SUBFAMILY A ABCA"/>
    <property type="match status" value="1"/>
</dbReference>
<keyword evidence="3" id="KW-0547">Nucleotide-binding</keyword>
<evidence type="ECO:0000256" key="5">
    <source>
        <dbReference type="SAM" id="Phobius"/>
    </source>
</evidence>
<protein>
    <recommendedName>
        <fullName evidence="6">ABC transporter domain-containing protein</fullName>
    </recommendedName>
</protein>
<reference evidence="7 8" key="1">
    <citation type="submission" date="2016-07" db="EMBL/GenBank/DDBJ databases">
        <title>Pervasive Adenine N6-methylation of Active Genes in Fungi.</title>
        <authorList>
            <consortium name="DOE Joint Genome Institute"/>
            <person name="Mondo S.J."/>
            <person name="Dannebaum R.O."/>
            <person name="Kuo R.C."/>
            <person name="Labutti K."/>
            <person name="Haridas S."/>
            <person name="Kuo A."/>
            <person name="Salamov A."/>
            <person name="Ahrendt S.R."/>
            <person name="Lipzen A."/>
            <person name="Sullivan W."/>
            <person name="Andreopoulos W.B."/>
            <person name="Clum A."/>
            <person name="Lindquist E."/>
            <person name="Daum C."/>
            <person name="Ramamoorthy G.K."/>
            <person name="Gryganskyi A."/>
            <person name="Culley D."/>
            <person name="Magnuson J.K."/>
            <person name="James T.Y."/>
            <person name="O'Malley M.A."/>
            <person name="Stajich J.E."/>
            <person name="Spatafora J.W."/>
            <person name="Visel A."/>
            <person name="Grigoriev I.V."/>
        </authorList>
    </citation>
    <scope>NUCLEOTIDE SEQUENCE [LARGE SCALE GENOMIC DNA]</scope>
    <source>
        <strain evidence="7 8">JEL800</strain>
    </source>
</reference>
<evidence type="ECO:0000256" key="3">
    <source>
        <dbReference type="ARBA" id="ARBA00022741"/>
    </source>
</evidence>
<proteinExistence type="predicted"/>
<dbReference type="SUPFAM" id="SSF52540">
    <property type="entry name" value="P-loop containing nucleoside triphosphate hydrolases"/>
    <property type="match status" value="1"/>
</dbReference>
<dbReference type="GO" id="GO:0016887">
    <property type="term" value="F:ATP hydrolysis activity"/>
    <property type="evidence" value="ECO:0007669"/>
    <property type="project" value="InterPro"/>
</dbReference>
<dbReference type="InterPro" id="IPR003439">
    <property type="entry name" value="ABC_transporter-like_ATP-bd"/>
</dbReference>
<dbReference type="STRING" id="329046.A0A1Y2APL5"/>
<keyword evidence="2" id="KW-0677">Repeat</keyword>
<organism evidence="7 8">
    <name type="scientific">Rhizoclosmatium globosum</name>
    <dbReference type="NCBI Taxonomy" id="329046"/>
    <lineage>
        <taxon>Eukaryota</taxon>
        <taxon>Fungi</taxon>
        <taxon>Fungi incertae sedis</taxon>
        <taxon>Chytridiomycota</taxon>
        <taxon>Chytridiomycota incertae sedis</taxon>
        <taxon>Chytridiomycetes</taxon>
        <taxon>Chytridiales</taxon>
        <taxon>Chytriomycetaceae</taxon>
        <taxon>Rhizoclosmatium</taxon>
    </lineage>
</organism>
<dbReference type="Gene3D" id="3.40.50.300">
    <property type="entry name" value="P-loop containing nucleotide triphosphate hydrolases"/>
    <property type="match status" value="2"/>
</dbReference>
<dbReference type="GO" id="GO:0005524">
    <property type="term" value="F:ATP binding"/>
    <property type="evidence" value="ECO:0007669"/>
    <property type="project" value="UniProtKB-KW"/>
</dbReference>
<evidence type="ECO:0000313" key="7">
    <source>
        <dbReference type="EMBL" id="ORY24436.1"/>
    </source>
</evidence>
<feature type="transmembrane region" description="Helical" evidence="5">
    <location>
        <begin position="492"/>
        <end position="511"/>
    </location>
</feature>
<accession>A0A1Y2APL5</accession>
<dbReference type="GO" id="GO:0140359">
    <property type="term" value="F:ABC-type transporter activity"/>
    <property type="evidence" value="ECO:0007669"/>
    <property type="project" value="InterPro"/>
</dbReference>
<evidence type="ECO:0000259" key="6">
    <source>
        <dbReference type="PROSITE" id="PS50893"/>
    </source>
</evidence>
<feature type="transmembrane region" description="Helical" evidence="5">
    <location>
        <begin position="414"/>
        <end position="447"/>
    </location>
</feature>
<dbReference type="InterPro" id="IPR026082">
    <property type="entry name" value="ABCA"/>
</dbReference>
<feature type="transmembrane region" description="Helical" evidence="5">
    <location>
        <begin position="29"/>
        <end position="54"/>
    </location>
</feature>
<dbReference type="InterPro" id="IPR027417">
    <property type="entry name" value="P-loop_NTPase"/>
</dbReference>
<dbReference type="GO" id="GO:0005319">
    <property type="term" value="F:lipid transporter activity"/>
    <property type="evidence" value="ECO:0007669"/>
    <property type="project" value="TreeGrafter"/>
</dbReference>
<keyword evidence="5" id="KW-0812">Transmembrane</keyword>
<dbReference type="Pfam" id="PF00005">
    <property type="entry name" value="ABC_tran"/>
    <property type="match status" value="1"/>
</dbReference>
<dbReference type="Proteomes" id="UP000193642">
    <property type="component" value="Unassembled WGS sequence"/>
</dbReference>
<evidence type="ECO:0000256" key="2">
    <source>
        <dbReference type="ARBA" id="ARBA00022737"/>
    </source>
</evidence>
<feature type="transmembrane region" description="Helical" evidence="5">
    <location>
        <begin position="375"/>
        <end position="393"/>
    </location>
</feature>
<keyword evidence="1" id="KW-0813">Transport</keyword>
<keyword evidence="4" id="KW-0067">ATP-binding</keyword>
<evidence type="ECO:0000256" key="1">
    <source>
        <dbReference type="ARBA" id="ARBA00022448"/>
    </source>
</evidence>
<keyword evidence="8" id="KW-1185">Reference proteome</keyword>
<dbReference type="PROSITE" id="PS50893">
    <property type="entry name" value="ABC_TRANSPORTER_2"/>
    <property type="match status" value="1"/>
</dbReference>
<dbReference type="SMART" id="SM00382">
    <property type="entry name" value="AAA"/>
    <property type="match status" value="1"/>
</dbReference>
<dbReference type="AlphaFoldDB" id="A0A1Y2APL5"/>
<evidence type="ECO:0000313" key="8">
    <source>
        <dbReference type="Proteomes" id="UP000193642"/>
    </source>
</evidence>
<sequence>MSSPGNEPRKPNQLKALSRKTISFQQRQMFTNICCICLCPLMMVIISAGLGTLINSLIAKSFVAEDILYCGNNASLTATGWPVFNYSDPRIYGANTPNGKSVNYMSFVNLNDIDGPPGAVLLNANKPCVYWFGDEYPSNSPIYEKYGNLTGAAKVDSTFVPPPQGGWIAQLTKLATDPQNFDFESFQYFTRFQQASWAVVGARPGLENALGALPNAGPLSLNQGLALTANASSFLAPHYQSSSGILGSIAQRLFINFTVTNNNKFPSISTTDDIDNILSNNLNNIITGLAGLNKSVLLLNKDKQTIAALQAFQLSADAITAQMPYGGIFLDAFDADAKAAKLTIARATVTQGIRAFPNIQNTGFSYPFGGLIGRILYPFGVSFLLPIFVIMLVKEKEDRIYIMMKMNGVKAWAYYVSHYTSPAVLIVLFFLWGNVQIVLAFVIATLFSNTSPEHLAPFAFYRGLSLMNTAAFTPGALPFGTEQFSSGTEFRSICVFLFGEIFVYGGLALYLNQVIPSEFGIVRPWHFPVTDLFAKAKSSQRKKANGEERARVDAGKYSDTAPIVMSHMKKVYPSRKGLGPKVGVRNVTFAEEAGVIFGLLGPNGAGKTTLISILTGLYESSGGVARLAGYDIKTQTSLVYNSIGCLSSIRHLVGRFDWCCRWQREGSRFPGSLEKPIEQETLGGEKRRLSIAIALVGNPSVVFLDEPTTGLDPEVRRLIWNIIQDARDNKTIILTTHSMEEAEALWISSLYCNPLRLKELYGTGFKLNFYSQAEDTARACTFVESILPTGFKKIDAFSTNTAYEFPAASNAIPILFEKIEKEKEKHGILQWGISQTTLEEVFLRIISDDSEIPLKDH</sequence>
<dbReference type="PANTHER" id="PTHR19229:SF36">
    <property type="entry name" value="ATP-BINDING CASSETTE SUB-FAMILY A MEMBER 2"/>
    <property type="match status" value="1"/>
</dbReference>
<dbReference type="GO" id="GO:0016020">
    <property type="term" value="C:membrane"/>
    <property type="evidence" value="ECO:0007669"/>
    <property type="project" value="InterPro"/>
</dbReference>
<gene>
    <name evidence="7" type="ORF">BCR33DRAFT_755844</name>
</gene>
<name>A0A1Y2APL5_9FUNG</name>